<dbReference type="AlphaFoldDB" id="A0A8S9HH20"/>
<evidence type="ECO:0000313" key="2">
    <source>
        <dbReference type="Proteomes" id="UP000712281"/>
    </source>
</evidence>
<organism evidence="1 2">
    <name type="scientific">Brassica cretica</name>
    <name type="common">Mustard</name>
    <dbReference type="NCBI Taxonomy" id="69181"/>
    <lineage>
        <taxon>Eukaryota</taxon>
        <taxon>Viridiplantae</taxon>
        <taxon>Streptophyta</taxon>
        <taxon>Embryophyta</taxon>
        <taxon>Tracheophyta</taxon>
        <taxon>Spermatophyta</taxon>
        <taxon>Magnoliopsida</taxon>
        <taxon>eudicotyledons</taxon>
        <taxon>Gunneridae</taxon>
        <taxon>Pentapetalae</taxon>
        <taxon>rosids</taxon>
        <taxon>malvids</taxon>
        <taxon>Brassicales</taxon>
        <taxon>Brassicaceae</taxon>
        <taxon>Brassiceae</taxon>
        <taxon>Brassica</taxon>
    </lineage>
</organism>
<accession>A0A8S9HH20</accession>
<protein>
    <submittedName>
        <fullName evidence="1">Uncharacterized protein</fullName>
    </submittedName>
</protein>
<proteinExistence type="predicted"/>
<comment type="caution">
    <text evidence="1">The sequence shown here is derived from an EMBL/GenBank/DDBJ whole genome shotgun (WGS) entry which is preliminary data.</text>
</comment>
<name>A0A8S9HH20_BRACR</name>
<sequence>MGPEFTWEPEMFGFTETLLHLPRQDYYRYLFGFRILPLGSWPLPSSYAAFYFCMKSILDLGGAGMGVVTQVPDFAAFQPEIMRCSRTFALLLHGFNTCTLTCGTLGNPMRPRLNRGLGLAKIGGLWRPDPARIPL</sequence>
<gene>
    <name evidence="1" type="ORF">F2Q68_00016353</name>
</gene>
<dbReference type="EMBL" id="QGKW02001940">
    <property type="protein sequence ID" value="KAF2557695.1"/>
    <property type="molecule type" value="Genomic_DNA"/>
</dbReference>
<reference evidence="1" key="1">
    <citation type="submission" date="2019-12" db="EMBL/GenBank/DDBJ databases">
        <title>Genome sequencing and annotation of Brassica cretica.</title>
        <authorList>
            <person name="Studholme D.J."/>
            <person name="Sarris P.F."/>
        </authorList>
    </citation>
    <scope>NUCLEOTIDE SEQUENCE</scope>
    <source>
        <strain evidence="1">PFS-001/15</strain>
        <tissue evidence="1">Leaf</tissue>
    </source>
</reference>
<evidence type="ECO:0000313" key="1">
    <source>
        <dbReference type="EMBL" id="KAF2557695.1"/>
    </source>
</evidence>
<dbReference type="Proteomes" id="UP000712281">
    <property type="component" value="Unassembled WGS sequence"/>
</dbReference>